<feature type="compositionally biased region" description="Polar residues" evidence="1">
    <location>
        <begin position="1211"/>
        <end position="1221"/>
    </location>
</feature>
<feature type="region of interest" description="Disordered" evidence="1">
    <location>
        <begin position="709"/>
        <end position="732"/>
    </location>
</feature>
<evidence type="ECO:0000259" key="2">
    <source>
        <dbReference type="PROSITE" id="PS51184"/>
    </source>
</evidence>
<dbReference type="SUPFAM" id="SSF51197">
    <property type="entry name" value="Clavaminate synthase-like"/>
    <property type="match status" value="1"/>
</dbReference>
<dbReference type="Gene3D" id="2.60.120.650">
    <property type="entry name" value="Cupin"/>
    <property type="match status" value="1"/>
</dbReference>
<feature type="compositionally biased region" description="Low complexity" evidence="1">
    <location>
        <begin position="717"/>
        <end position="732"/>
    </location>
</feature>
<feature type="compositionally biased region" description="Basic residues" evidence="1">
    <location>
        <begin position="783"/>
        <end position="799"/>
    </location>
</feature>
<evidence type="ECO:0000313" key="4">
    <source>
        <dbReference type="Proteomes" id="UP000623687"/>
    </source>
</evidence>
<feature type="compositionally biased region" description="Polar residues" evidence="1">
    <location>
        <begin position="1174"/>
        <end position="1183"/>
    </location>
</feature>
<proteinExistence type="predicted"/>
<gene>
    <name evidence="3" type="ORF">PC9H_001045</name>
</gene>
<reference evidence="3" key="1">
    <citation type="submission" date="2019-07" db="EMBL/GenBank/DDBJ databases">
        <authorList>
            <person name="Palmer J.M."/>
        </authorList>
    </citation>
    <scope>NUCLEOTIDE SEQUENCE</scope>
    <source>
        <strain evidence="3">PC9</strain>
    </source>
</reference>
<feature type="region of interest" description="Disordered" evidence="1">
    <location>
        <begin position="755"/>
        <end position="811"/>
    </location>
</feature>
<feature type="compositionally biased region" description="Acidic residues" evidence="1">
    <location>
        <begin position="1198"/>
        <end position="1210"/>
    </location>
</feature>
<dbReference type="Pfam" id="PF02373">
    <property type="entry name" value="JmjC"/>
    <property type="match status" value="1"/>
</dbReference>
<dbReference type="VEuPathDB" id="FungiDB:PC9H_001045"/>
<feature type="region of interest" description="Disordered" evidence="1">
    <location>
        <begin position="1006"/>
        <end position="1248"/>
    </location>
</feature>
<dbReference type="PROSITE" id="PS51184">
    <property type="entry name" value="JMJC"/>
    <property type="match status" value="1"/>
</dbReference>
<dbReference type="EMBL" id="JACETU010000001">
    <property type="protein sequence ID" value="KAF7440698.1"/>
    <property type="molecule type" value="Genomic_DNA"/>
</dbReference>
<feature type="domain" description="JmjC" evidence="2">
    <location>
        <begin position="127"/>
        <end position="288"/>
    </location>
</feature>
<feature type="compositionally biased region" description="Basic and acidic residues" evidence="1">
    <location>
        <begin position="1135"/>
        <end position="1172"/>
    </location>
</feature>
<feature type="compositionally biased region" description="Basic and acidic residues" evidence="1">
    <location>
        <begin position="1083"/>
        <end position="1101"/>
    </location>
</feature>
<dbReference type="Proteomes" id="UP000623687">
    <property type="component" value="Unassembled WGS sequence"/>
</dbReference>
<feature type="compositionally biased region" description="Polar residues" evidence="1">
    <location>
        <begin position="1102"/>
        <end position="1114"/>
    </location>
</feature>
<name>A0A8H7A2B7_PLEOS</name>
<dbReference type="InterPro" id="IPR003347">
    <property type="entry name" value="JmjC_dom"/>
</dbReference>
<feature type="region of interest" description="Disordered" evidence="1">
    <location>
        <begin position="957"/>
        <end position="983"/>
    </location>
</feature>
<sequence>MNPVTCKDWDINSIVSDNSNFSHLRRVPASSPDVDAHIKQFEEDGIPLIIEGFHHGRWPNIFDAEWLRSHGPQTLSVRNVHNRSDSIMPTDEFFKISRETSSYAVANETARLYGKDVECPAEWNDWLHSAQVIPKKLLPKSSDNMLMNLPNSTPVETLMCYIGIGDTYTPAHKDLCASSGQNLMCYTEEDGSSIWFMTESSSTPEVDAFFNKLGNEIDHETRVLSVKDLAKAHFNVYVARQRLGDLVLVPPRSCHQVINSGGISIKMSWSRMTIRGLMAAYYHELPLYRRRVCRPETYKIKSIIFYTLLQKASQLRALTERQEHGTAIAADLASVVDLFASILVEEYSGPAPQFDPLTPGTASSEPSSFDPRCYEPKDGCLVCDFCGADIFQTYFESENCCADSPDTAQASKSDPFVLCPGCYAEGRLCQCQRMTLLQCYSFDDLHKELQDAIIVLETYQTKNRLTIDAQRFDVQKMYGISQAASVLHKLRDLSSQDGKCRFSGSEHSHAVEEASFLRCKRCHSSKCFSHVLKDYKMHSVAALIEYSHDRKHLCYHDEHKRSRKDYESAYHGLIQAEKSGQRPELHHQLTRLALMHQTCKPLSASIVPGWYDRNMELTPISAASMALDAVDPQPLLKTSVAPEAFTAFDLGSLSDTSTLTPISSRASSLTPQTMQPAPTPFKIGQASLRRLQDNFLGVYLPVLPERRQTRPSEGYAKKSISVVPSKASSSPSIVMSGGVRVGKVSLKSYLRADDAGVKPTRKRSREDDGGPSNHVSTSPGKVKVARTHQRKGLTKRRERLHSEQSADSAFSSALAQHLEAALQRTPDDEVDEVVHESIPPPKLERCRKPKAVAQPTHKYREHPVEVHSVRDEPQEGPGADLSTIIASPPPSDIVPAAIAAGADPTTAPTQGEILRAAAAFTMQVLWDVSGQIAQAIDSSASTVTSTAFPHHLMQQPLGTQADTAGPPPPYPSNENPYTEVDRPRGVFYPPTVFGARDFAPSVYHSGGLARSARPTRPRDVHYGRDNSGPSSFHRQPHRHEPRNWHADQRHKDYQHGHNNNQDGHNSYRHRRNNKSYNNNPHRYNNDRRYNDNQQRRSDGQHWQHNNVHGNTQPRYNVHRHTGYNNQFNRRRPSSIHRDNLRTHQHQSPREQLEEGLRNSDEDEMIKDAREVQETGDSTPSSALAAQLFLRDDRTPEQAWEDDYEQFDESEQSASRSPQVASPRNDEDKGRRTLSPQALTFDLTHNPWN</sequence>
<dbReference type="GeneID" id="59370886"/>
<protein>
    <recommendedName>
        <fullName evidence="2">JmjC domain-containing protein</fullName>
    </recommendedName>
</protein>
<accession>A0A8H7A2B7</accession>
<organism evidence="3 4">
    <name type="scientific">Pleurotus ostreatus</name>
    <name type="common">Oyster mushroom</name>
    <name type="synonym">White-rot fungus</name>
    <dbReference type="NCBI Taxonomy" id="5322"/>
    <lineage>
        <taxon>Eukaryota</taxon>
        <taxon>Fungi</taxon>
        <taxon>Dikarya</taxon>
        <taxon>Basidiomycota</taxon>
        <taxon>Agaricomycotina</taxon>
        <taxon>Agaricomycetes</taxon>
        <taxon>Agaricomycetidae</taxon>
        <taxon>Agaricales</taxon>
        <taxon>Pleurotineae</taxon>
        <taxon>Pleurotaceae</taxon>
        <taxon>Pleurotus</taxon>
    </lineage>
</organism>
<dbReference type="SMART" id="SM00558">
    <property type="entry name" value="JmjC"/>
    <property type="match status" value="1"/>
</dbReference>
<evidence type="ECO:0000256" key="1">
    <source>
        <dbReference type="SAM" id="MobiDB-lite"/>
    </source>
</evidence>
<dbReference type="OrthoDB" id="298344at2759"/>
<dbReference type="RefSeq" id="XP_036636542.1">
    <property type="nucleotide sequence ID" value="XM_036770697.1"/>
</dbReference>
<comment type="caution">
    <text evidence="3">The sequence shown here is derived from an EMBL/GenBank/DDBJ whole genome shotgun (WGS) entry which is preliminary data.</text>
</comment>
<dbReference type="AlphaFoldDB" id="A0A8H7A2B7"/>
<keyword evidence="4" id="KW-1185">Reference proteome</keyword>
<feature type="compositionally biased region" description="Basic and acidic residues" evidence="1">
    <location>
        <begin position="1041"/>
        <end position="1055"/>
    </location>
</feature>
<evidence type="ECO:0000313" key="3">
    <source>
        <dbReference type="EMBL" id="KAF7440698.1"/>
    </source>
</evidence>